<reference evidence="5 6" key="1">
    <citation type="submission" date="2016-07" db="EMBL/GenBank/DDBJ databases">
        <title>Pervasive Adenine N6-methylation of Active Genes in Fungi.</title>
        <authorList>
            <consortium name="DOE Joint Genome Institute"/>
            <person name="Mondo S.J."/>
            <person name="Dannebaum R.O."/>
            <person name="Kuo R.C."/>
            <person name="Labutti K."/>
            <person name="Haridas S."/>
            <person name="Kuo A."/>
            <person name="Salamov A."/>
            <person name="Ahrendt S.R."/>
            <person name="Lipzen A."/>
            <person name="Sullivan W."/>
            <person name="Andreopoulos W.B."/>
            <person name="Clum A."/>
            <person name="Lindquist E."/>
            <person name="Daum C."/>
            <person name="Ramamoorthy G.K."/>
            <person name="Gryganskyi A."/>
            <person name="Culley D."/>
            <person name="Magnuson J.K."/>
            <person name="James T.Y."/>
            <person name="O'Malley M.A."/>
            <person name="Stajich J.E."/>
            <person name="Spatafora J.W."/>
            <person name="Visel A."/>
            <person name="Grigoriev I.V."/>
        </authorList>
    </citation>
    <scope>NUCLEOTIDE SEQUENCE [LARGE SCALE GENOMIC DNA]</scope>
    <source>
        <strain evidence="5 6">ATCC 12442</strain>
    </source>
</reference>
<protein>
    <recommendedName>
        <fullName evidence="4">Programmed cell death protein 2 C-terminal domain-containing protein</fullName>
    </recommendedName>
</protein>
<name>A0A1Y1WEP8_9FUNG</name>
<dbReference type="Gene3D" id="3.90.550.10">
    <property type="entry name" value="Spore Coat Polysaccharide Biosynthesis Protein SpsA, Chain A"/>
    <property type="match status" value="1"/>
</dbReference>
<dbReference type="Proteomes" id="UP000193922">
    <property type="component" value="Unassembled WGS sequence"/>
</dbReference>
<dbReference type="GO" id="GO:0016020">
    <property type="term" value="C:membrane"/>
    <property type="evidence" value="ECO:0007669"/>
    <property type="project" value="InterPro"/>
</dbReference>
<evidence type="ECO:0000256" key="3">
    <source>
        <dbReference type="SAM" id="MobiDB-lite"/>
    </source>
</evidence>
<dbReference type="SUPFAM" id="SSF53448">
    <property type="entry name" value="Nucleotide-diphospho-sugar transferases"/>
    <property type="match status" value="1"/>
</dbReference>
<evidence type="ECO:0000313" key="6">
    <source>
        <dbReference type="Proteomes" id="UP000193922"/>
    </source>
</evidence>
<comment type="similarity">
    <text evidence="1">Belongs to the glycosyltransferase 15 family.</text>
</comment>
<dbReference type="InterPro" id="IPR007320">
    <property type="entry name" value="PDCD2_C"/>
</dbReference>
<evidence type="ECO:0000256" key="2">
    <source>
        <dbReference type="ARBA" id="ARBA00022679"/>
    </source>
</evidence>
<dbReference type="AlphaFoldDB" id="A0A1Y1WEP8"/>
<dbReference type="PANTHER" id="PTHR31121:SF6">
    <property type="entry name" value="ALPHA-1,2 MANNOSYLTRANSFERASE KTR1"/>
    <property type="match status" value="1"/>
</dbReference>
<dbReference type="GO" id="GO:0005794">
    <property type="term" value="C:Golgi apparatus"/>
    <property type="evidence" value="ECO:0007669"/>
    <property type="project" value="TreeGrafter"/>
</dbReference>
<organism evidence="5 6">
    <name type="scientific">Linderina pennispora</name>
    <dbReference type="NCBI Taxonomy" id="61395"/>
    <lineage>
        <taxon>Eukaryota</taxon>
        <taxon>Fungi</taxon>
        <taxon>Fungi incertae sedis</taxon>
        <taxon>Zoopagomycota</taxon>
        <taxon>Kickxellomycotina</taxon>
        <taxon>Kickxellomycetes</taxon>
        <taxon>Kickxellales</taxon>
        <taxon>Kickxellaceae</taxon>
        <taxon>Linderina</taxon>
    </lineage>
</organism>
<dbReference type="GO" id="GO:0006493">
    <property type="term" value="P:protein O-linked glycosylation"/>
    <property type="evidence" value="ECO:0007669"/>
    <property type="project" value="TreeGrafter"/>
</dbReference>
<feature type="compositionally biased region" description="Polar residues" evidence="3">
    <location>
        <begin position="700"/>
        <end position="709"/>
    </location>
</feature>
<dbReference type="Pfam" id="PF04194">
    <property type="entry name" value="PDCD2_C"/>
    <property type="match status" value="1"/>
</dbReference>
<accession>A0A1Y1WEP8</accession>
<dbReference type="OrthoDB" id="443682at2759"/>
<dbReference type="InterPro" id="IPR002685">
    <property type="entry name" value="Glyco_trans_15"/>
</dbReference>
<feature type="domain" description="Programmed cell death protein 2 C-terminal" evidence="4">
    <location>
        <begin position="248"/>
        <end position="367"/>
    </location>
</feature>
<sequence length="709" mass="79196">MAGKRKVEAVLLGFSDGDMAASDDTDAFTCKLGGKPVWLDTASAIPSQTSTAVCQQCGSGMIQLLQAYVPLNDSAYDRVLYVWACNRRECSGKAGAARAVRGHVLNREYAMKLIRSAKANKPKQSAFGSGPFGSGKVDFGSVWKTNAAETSAPMFSGPLFGSTARTELADDLADDLAVLEIDGGERIEWVDVVQVPAQYLAIDEEVLETPAADEQDMQMEQAALGDDVGGEQWSGEQYERTVRPQGTDAAFERFVETVAKNPAQTIRYQFGGSPLFYSFQDGTAQMLGPTAHEDSDDEDAVPRRYSTDRLPRCQHCSGRRVFECQLMPALLTVLPLAAHVKGQGKTEMDAKWFGTMMVFSCENDCHGGRTGTQYLGNNGANMDRYAAPAYYEECVLSSSPPSLRTLHGQSPGSRRRPVLRDGIDMAAYAPNEPKPVRAAFVVLVRNSELVGMKRAMRQIEDRFNHAFNYPYVFLNDVAFTDEFMAETTAMTKANTTYGVIPHAHWSYPEQMHAAGVFYALSESYRHMCRFNSGFFFRHPLLDDLDYYWRIEPDVEYSCDISYDPFLFMHRNNIKYGYTIALHEYPETIPTLWATVKQFIAQHPHFVRHKPGFRWLSDDGGETIQRLPLLYLEYFDFLDRAGGFFYERWGDAPVHAIAAALMLQKDEKSAVHHYWASCTKDWLALPDANATEPDTNAIEPDTNSIEPESS</sequence>
<dbReference type="GO" id="GO:0006487">
    <property type="term" value="P:protein N-linked glycosylation"/>
    <property type="evidence" value="ECO:0007669"/>
    <property type="project" value="TreeGrafter"/>
</dbReference>
<dbReference type="Pfam" id="PF01793">
    <property type="entry name" value="Glyco_transf_15"/>
    <property type="match status" value="1"/>
</dbReference>
<evidence type="ECO:0000259" key="4">
    <source>
        <dbReference type="Pfam" id="PF04194"/>
    </source>
</evidence>
<keyword evidence="6" id="KW-1185">Reference proteome</keyword>
<gene>
    <name evidence="5" type="ORF">DL89DRAFT_321140</name>
</gene>
<dbReference type="RefSeq" id="XP_040745423.1">
    <property type="nucleotide sequence ID" value="XM_040891259.1"/>
</dbReference>
<evidence type="ECO:0000313" key="5">
    <source>
        <dbReference type="EMBL" id="ORX71999.1"/>
    </source>
</evidence>
<keyword evidence="2" id="KW-0808">Transferase</keyword>
<feature type="region of interest" description="Disordered" evidence="3">
    <location>
        <begin position="688"/>
        <end position="709"/>
    </location>
</feature>
<dbReference type="GO" id="GO:0000026">
    <property type="term" value="F:alpha-1,2-mannosyltransferase activity"/>
    <property type="evidence" value="ECO:0007669"/>
    <property type="project" value="TreeGrafter"/>
</dbReference>
<dbReference type="EMBL" id="MCFD01000003">
    <property type="protein sequence ID" value="ORX71999.1"/>
    <property type="molecule type" value="Genomic_DNA"/>
</dbReference>
<evidence type="ECO:0000256" key="1">
    <source>
        <dbReference type="ARBA" id="ARBA00007677"/>
    </source>
</evidence>
<comment type="caution">
    <text evidence="5">The sequence shown here is derived from an EMBL/GenBank/DDBJ whole genome shotgun (WGS) entry which is preliminary data.</text>
</comment>
<dbReference type="GO" id="GO:0000032">
    <property type="term" value="P:cell wall mannoprotein biosynthetic process"/>
    <property type="evidence" value="ECO:0007669"/>
    <property type="project" value="TreeGrafter"/>
</dbReference>
<dbReference type="PANTHER" id="PTHR31121">
    <property type="entry name" value="ALPHA-1,2 MANNOSYLTRANSFERASE KTR1"/>
    <property type="match status" value="1"/>
</dbReference>
<dbReference type="InterPro" id="IPR029044">
    <property type="entry name" value="Nucleotide-diphossugar_trans"/>
</dbReference>
<dbReference type="GeneID" id="63807907"/>
<proteinExistence type="inferred from homology"/>